<evidence type="ECO:0000256" key="2">
    <source>
        <dbReference type="ARBA" id="ARBA00010961"/>
    </source>
</evidence>
<keyword evidence="6" id="KW-0814">Transposable element</keyword>
<dbReference type="NCBIfam" id="NF033543">
    <property type="entry name" value="transpos_IS256"/>
    <property type="match status" value="1"/>
</dbReference>
<dbReference type="EMBL" id="FWFQ01000003">
    <property type="protein sequence ID" value="SLN19345.1"/>
    <property type="molecule type" value="Genomic_DNA"/>
</dbReference>
<keyword evidence="5 6" id="KW-0233">DNA recombination</keyword>
<comment type="similarity">
    <text evidence="2 6">Belongs to the transposase mutator family.</text>
</comment>
<dbReference type="GO" id="GO:0004803">
    <property type="term" value="F:transposase activity"/>
    <property type="evidence" value="ECO:0007669"/>
    <property type="project" value="UniProtKB-UniRule"/>
</dbReference>
<evidence type="ECO:0000256" key="1">
    <source>
        <dbReference type="ARBA" id="ARBA00002190"/>
    </source>
</evidence>
<keyword evidence="4 6" id="KW-0238">DNA-binding</keyword>
<proteinExistence type="inferred from homology"/>
<dbReference type="OrthoDB" id="165209at2"/>
<comment type="function">
    <text evidence="1 6">Required for the transposition of the insertion element.</text>
</comment>
<sequence>MSETTITQLPDPSGFSPDPLTEVLRSGARRLIEEAIEAELNTLLAAYADEKAEDGRARLVRHGHLPEREVMTGIGPVPVKVPRERDRGETGEKIRFASSILPPYLRKARSVEELLPWLYLKGISTGDFQEALAALLGPNAAGLSSTTISRLKADWSTDCERWQRRDLSARRFVYVWADGVYFQPRVAEEKQCVLVLIGADEWGRKEVLGLTDGYRESTQSWRELLLDLKRRGMAHAPDLAIGDGALGFWAALREVFGSAREQRCWVHKTGNVLNAMPKSVQAKAKGHLHDIWQAETKTEAEAAFDFFVETYGVKYDKAVAKLVKDRDVLLAFYDFPAEHWKHIRTSNPIESTFANVRHRTGKTKGCLSRKTGLAMAFKLMMSAQARWRKLDGANRMPEIVQGVEFKDGIKQLHQAA</sequence>
<dbReference type="GO" id="GO:0006313">
    <property type="term" value="P:DNA transposition"/>
    <property type="evidence" value="ECO:0007669"/>
    <property type="project" value="UniProtKB-UniRule"/>
</dbReference>
<evidence type="ECO:0000313" key="8">
    <source>
        <dbReference type="Proteomes" id="UP000193409"/>
    </source>
</evidence>
<dbReference type="PANTHER" id="PTHR33217:SF9">
    <property type="entry name" value="MUTATOR FAMILY TRANSPOSASE"/>
    <property type="match status" value="1"/>
</dbReference>
<dbReference type="Proteomes" id="UP000193409">
    <property type="component" value="Unassembled WGS sequence"/>
</dbReference>
<keyword evidence="3 6" id="KW-0815">Transposition</keyword>
<evidence type="ECO:0000256" key="4">
    <source>
        <dbReference type="ARBA" id="ARBA00023125"/>
    </source>
</evidence>
<organism evidence="7 8">
    <name type="scientific">Pseudoruegeria aquimaris</name>
    <dbReference type="NCBI Taxonomy" id="393663"/>
    <lineage>
        <taxon>Bacteria</taxon>
        <taxon>Pseudomonadati</taxon>
        <taxon>Pseudomonadota</taxon>
        <taxon>Alphaproteobacteria</taxon>
        <taxon>Rhodobacterales</taxon>
        <taxon>Roseobacteraceae</taxon>
        <taxon>Pseudoruegeria</taxon>
    </lineage>
</organism>
<evidence type="ECO:0000256" key="5">
    <source>
        <dbReference type="ARBA" id="ARBA00023172"/>
    </source>
</evidence>
<dbReference type="InterPro" id="IPR001207">
    <property type="entry name" value="Transposase_mutator"/>
</dbReference>
<dbReference type="RefSeq" id="WP_085867266.1">
    <property type="nucleotide sequence ID" value="NZ_FWFQ01000003.1"/>
</dbReference>
<accession>A0A1Y5RLQ7</accession>
<keyword evidence="8" id="KW-1185">Reference proteome</keyword>
<name>A0A1Y5RLQ7_9RHOB</name>
<dbReference type="PANTHER" id="PTHR33217">
    <property type="entry name" value="TRANSPOSASE FOR INSERTION SEQUENCE ELEMENT IS1081"/>
    <property type="match status" value="1"/>
</dbReference>
<evidence type="ECO:0000313" key="7">
    <source>
        <dbReference type="EMBL" id="SLN19345.1"/>
    </source>
</evidence>
<dbReference type="Pfam" id="PF00872">
    <property type="entry name" value="Transposase_mut"/>
    <property type="match status" value="1"/>
</dbReference>
<dbReference type="GO" id="GO:0003677">
    <property type="term" value="F:DNA binding"/>
    <property type="evidence" value="ECO:0007669"/>
    <property type="project" value="UniProtKB-UniRule"/>
</dbReference>
<evidence type="ECO:0000256" key="3">
    <source>
        <dbReference type="ARBA" id="ARBA00022578"/>
    </source>
</evidence>
<dbReference type="AlphaFoldDB" id="A0A1Y5RLQ7"/>
<evidence type="ECO:0000256" key="6">
    <source>
        <dbReference type="RuleBase" id="RU365089"/>
    </source>
</evidence>
<reference evidence="7 8" key="1">
    <citation type="submission" date="2017-03" db="EMBL/GenBank/DDBJ databases">
        <authorList>
            <person name="Afonso C.L."/>
            <person name="Miller P.J."/>
            <person name="Scott M.A."/>
            <person name="Spackman E."/>
            <person name="Goraichik I."/>
            <person name="Dimitrov K.M."/>
            <person name="Suarez D.L."/>
            <person name="Swayne D.E."/>
        </authorList>
    </citation>
    <scope>NUCLEOTIDE SEQUENCE [LARGE SCALE GENOMIC DNA]</scope>
    <source>
        <strain evidence="7 8">CECT 7680</strain>
    </source>
</reference>
<gene>
    <name evidence="7" type="ORF">PSA7680_00698</name>
</gene>
<protein>
    <recommendedName>
        <fullName evidence="6">Mutator family transposase</fullName>
    </recommendedName>
</protein>